<keyword evidence="5" id="KW-1185">Reference proteome</keyword>
<dbReference type="InterPro" id="IPR036388">
    <property type="entry name" value="WH-like_DNA-bd_sf"/>
</dbReference>
<evidence type="ECO:0000313" key="4">
    <source>
        <dbReference type="EMBL" id="MPW24504.1"/>
    </source>
</evidence>
<evidence type="ECO:0000259" key="1">
    <source>
        <dbReference type="Pfam" id="PF08279"/>
    </source>
</evidence>
<organism evidence="4 5">
    <name type="scientific">Alkalibaculum sporogenes</name>
    <dbReference type="NCBI Taxonomy" id="2655001"/>
    <lineage>
        <taxon>Bacteria</taxon>
        <taxon>Bacillati</taxon>
        <taxon>Bacillota</taxon>
        <taxon>Clostridia</taxon>
        <taxon>Eubacteriales</taxon>
        <taxon>Eubacteriaceae</taxon>
        <taxon>Alkalibaculum</taxon>
    </lineage>
</organism>
<reference evidence="4 5" key="1">
    <citation type="submission" date="2019-10" db="EMBL/GenBank/DDBJ databases">
        <title>Alkalibaculum tamaniensis sp.nov., a new alkaliphilic acetogen, isolated on methoxylated aromatics from a mud volcano.</title>
        <authorList>
            <person name="Khomyakova M.A."/>
            <person name="Merkel A.Y."/>
            <person name="Bonch-Osmolovskaya E.A."/>
            <person name="Slobodkin A.I."/>
        </authorList>
    </citation>
    <scope>NUCLEOTIDE SEQUENCE [LARGE SCALE GENOMIC DNA]</scope>
    <source>
        <strain evidence="4 5">M08DMB</strain>
    </source>
</reference>
<evidence type="ECO:0000313" key="5">
    <source>
        <dbReference type="Proteomes" id="UP000440004"/>
    </source>
</evidence>
<dbReference type="PIRSF" id="PIRSF016838">
    <property type="entry name" value="PafC"/>
    <property type="match status" value="1"/>
</dbReference>
<dbReference type="SUPFAM" id="SSF46785">
    <property type="entry name" value="Winged helix' DNA-binding domain"/>
    <property type="match status" value="1"/>
</dbReference>
<feature type="domain" description="WCX" evidence="3">
    <location>
        <begin position="234"/>
        <end position="311"/>
    </location>
</feature>
<dbReference type="Proteomes" id="UP000440004">
    <property type="component" value="Unassembled WGS sequence"/>
</dbReference>
<dbReference type="AlphaFoldDB" id="A0A6A7K592"/>
<sequence length="325" mass="38274">MSEIGNALKMLTILKSRGKKTKKELAQTIEVSEKQIQRYKDKLEQAGIYIESENGRYGGYFINDDQFLWQLTTTEEEITILEMINKKLKSEQYPFINDYLFLIDKLKATRKNTNNDSIMNSYLVKQPTASYKSEDVRNKMIDIQAAILLKQKIKMKYVSLSSGLKERVIHPYGIFQYGGDTYFVAHCQYRDKILDFKLNRIAEYQVLDEYFQKDDNFTFQNYLKDSFGIFKDDEIKLKLKITKPFSHIVKEKIYSPNQKIMDLDQDTIIFEAKMKGKTEIINWILSMRDCVTVLEPENFREEIKDVIEAMLEKYNGNVEIESNNC</sequence>
<feature type="domain" description="Helix-turn-helix type 11" evidence="1">
    <location>
        <begin position="8"/>
        <end position="60"/>
    </location>
</feature>
<dbReference type="InterPro" id="IPR028349">
    <property type="entry name" value="PafC-like"/>
</dbReference>
<dbReference type="Pfam" id="PF13280">
    <property type="entry name" value="WYL"/>
    <property type="match status" value="1"/>
</dbReference>
<protein>
    <submittedName>
        <fullName evidence="4">WYL domain-containing protein</fullName>
    </submittedName>
</protein>
<proteinExistence type="predicted"/>
<dbReference type="Pfam" id="PF25583">
    <property type="entry name" value="WCX"/>
    <property type="match status" value="1"/>
</dbReference>
<dbReference type="RefSeq" id="WP_152801043.1">
    <property type="nucleotide sequence ID" value="NZ_WHNX01000002.1"/>
</dbReference>
<evidence type="ECO:0000259" key="3">
    <source>
        <dbReference type="Pfam" id="PF25583"/>
    </source>
</evidence>
<dbReference type="InterPro" id="IPR013196">
    <property type="entry name" value="HTH_11"/>
</dbReference>
<dbReference type="EMBL" id="WHNX01000002">
    <property type="protein sequence ID" value="MPW24504.1"/>
    <property type="molecule type" value="Genomic_DNA"/>
</dbReference>
<dbReference type="InterPro" id="IPR036390">
    <property type="entry name" value="WH_DNA-bd_sf"/>
</dbReference>
<dbReference type="PROSITE" id="PS52050">
    <property type="entry name" value="WYL"/>
    <property type="match status" value="1"/>
</dbReference>
<comment type="caution">
    <text evidence="4">The sequence shown here is derived from an EMBL/GenBank/DDBJ whole genome shotgun (WGS) entry which is preliminary data.</text>
</comment>
<dbReference type="InterPro" id="IPR051534">
    <property type="entry name" value="CBASS_pafABC_assoc_protein"/>
</dbReference>
<accession>A0A6A7K592</accession>
<feature type="domain" description="WYL" evidence="2">
    <location>
        <begin position="142"/>
        <end position="206"/>
    </location>
</feature>
<dbReference type="Gene3D" id="1.10.10.10">
    <property type="entry name" value="Winged helix-like DNA-binding domain superfamily/Winged helix DNA-binding domain"/>
    <property type="match status" value="1"/>
</dbReference>
<dbReference type="PANTHER" id="PTHR34580">
    <property type="match status" value="1"/>
</dbReference>
<dbReference type="PANTHER" id="PTHR34580:SF1">
    <property type="entry name" value="PROTEIN PAFC"/>
    <property type="match status" value="1"/>
</dbReference>
<name>A0A6A7K592_9FIRM</name>
<dbReference type="InterPro" id="IPR026881">
    <property type="entry name" value="WYL_dom"/>
</dbReference>
<dbReference type="InterPro" id="IPR057727">
    <property type="entry name" value="WCX_dom"/>
</dbReference>
<gene>
    <name evidence="4" type="ORF">GC105_01680</name>
</gene>
<evidence type="ECO:0000259" key="2">
    <source>
        <dbReference type="Pfam" id="PF13280"/>
    </source>
</evidence>
<dbReference type="Pfam" id="PF08279">
    <property type="entry name" value="HTH_11"/>
    <property type="match status" value="1"/>
</dbReference>